<dbReference type="CDD" id="cd01949">
    <property type="entry name" value="GGDEF"/>
    <property type="match status" value="1"/>
</dbReference>
<dbReference type="Gene3D" id="3.30.70.270">
    <property type="match status" value="1"/>
</dbReference>
<organism evidence="6 7">
    <name type="scientific">Aquimonas voraii</name>
    <dbReference type="NCBI Taxonomy" id="265719"/>
    <lineage>
        <taxon>Bacteria</taxon>
        <taxon>Pseudomonadati</taxon>
        <taxon>Pseudomonadota</taxon>
        <taxon>Gammaproteobacteria</taxon>
        <taxon>Lysobacterales</taxon>
        <taxon>Lysobacteraceae</taxon>
        <taxon>Aquimonas</taxon>
    </lineage>
</organism>
<evidence type="ECO:0000256" key="4">
    <source>
        <dbReference type="SAM" id="Phobius"/>
    </source>
</evidence>
<dbReference type="InterPro" id="IPR050469">
    <property type="entry name" value="Diguanylate_Cyclase"/>
</dbReference>
<evidence type="ECO:0000313" key="6">
    <source>
        <dbReference type="EMBL" id="SDD39095.1"/>
    </source>
</evidence>
<accession>A0A1G6UEU2</accession>
<dbReference type="OrthoDB" id="9803824at2"/>
<dbReference type="GO" id="GO:0043709">
    <property type="term" value="P:cell adhesion involved in single-species biofilm formation"/>
    <property type="evidence" value="ECO:0007669"/>
    <property type="project" value="TreeGrafter"/>
</dbReference>
<dbReference type="GO" id="GO:1902201">
    <property type="term" value="P:negative regulation of bacterial-type flagellum-dependent cell motility"/>
    <property type="evidence" value="ECO:0007669"/>
    <property type="project" value="TreeGrafter"/>
</dbReference>
<dbReference type="PANTHER" id="PTHR45138">
    <property type="entry name" value="REGULATORY COMPONENTS OF SENSORY TRANSDUCTION SYSTEM"/>
    <property type="match status" value="1"/>
</dbReference>
<evidence type="ECO:0000256" key="3">
    <source>
        <dbReference type="ARBA" id="ARBA00034247"/>
    </source>
</evidence>
<feature type="transmembrane region" description="Helical" evidence="4">
    <location>
        <begin position="12"/>
        <end position="30"/>
    </location>
</feature>
<evidence type="ECO:0000256" key="2">
    <source>
        <dbReference type="ARBA" id="ARBA00012528"/>
    </source>
</evidence>
<dbReference type="InterPro" id="IPR029787">
    <property type="entry name" value="Nucleotide_cyclase"/>
</dbReference>
<feature type="transmembrane region" description="Helical" evidence="4">
    <location>
        <begin position="189"/>
        <end position="210"/>
    </location>
</feature>
<dbReference type="GO" id="GO:0005886">
    <property type="term" value="C:plasma membrane"/>
    <property type="evidence" value="ECO:0007669"/>
    <property type="project" value="TreeGrafter"/>
</dbReference>
<feature type="transmembrane region" description="Helical" evidence="4">
    <location>
        <begin position="150"/>
        <end position="169"/>
    </location>
</feature>
<keyword evidence="4" id="KW-0812">Transmembrane</keyword>
<dbReference type="NCBIfam" id="TIGR00254">
    <property type="entry name" value="GGDEF"/>
    <property type="match status" value="1"/>
</dbReference>
<comment type="cofactor">
    <cofactor evidence="1">
        <name>Mg(2+)</name>
        <dbReference type="ChEBI" id="CHEBI:18420"/>
    </cofactor>
</comment>
<dbReference type="GO" id="GO:0052621">
    <property type="term" value="F:diguanylate cyclase activity"/>
    <property type="evidence" value="ECO:0007669"/>
    <property type="project" value="UniProtKB-EC"/>
</dbReference>
<evidence type="ECO:0000313" key="7">
    <source>
        <dbReference type="Proteomes" id="UP000199603"/>
    </source>
</evidence>
<comment type="catalytic activity">
    <reaction evidence="3">
        <text>2 GTP = 3',3'-c-di-GMP + 2 diphosphate</text>
        <dbReference type="Rhea" id="RHEA:24898"/>
        <dbReference type="ChEBI" id="CHEBI:33019"/>
        <dbReference type="ChEBI" id="CHEBI:37565"/>
        <dbReference type="ChEBI" id="CHEBI:58805"/>
        <dbReference type="EC" id="2.7.7.65"/>
    </reaction>
</comment>
<protein>
    <recommendedName>
        <fullName evidence="2">diguanylate cyclase</fullName>
        <ecNumber evidence="2">2.7.7.65</ecNumber>
    </recommendedName>
</protein>
<reference evidence="6 7" key="1">
    <citation type="submission" date="2016-10" db="EMBL/GenBank/DDBJ databases">
        <authorList>
            <person name="de Groot N.N."/>
        </authorList>
    </citation>
    <scope>NUCLEOTIDE SEQUENCE [LARGE SCALE GENOMIC DNA]</scope>
    <source>
        <strain evidence="6 7">DSM 16957</strain>
    </source>
</reference>
<dbReference type="RefSeq" id="WP_091240091.1">
    <property type="nucleotide sequence ID" value="NZ_FNAG01000002.1"/>
</dbReference>
<dbReference type="Pfam" id="PF00990">
    <property type="entry name" value="GGDEF"/>
    <property type="match status" value="1"/>
</dbReference>
<dbReference type="SUPFAM" id="SSF55073">
    <property type="entry name" value="Nucleotide cyclase"/>
    <property type="match status" value="1"/>
</dbReference>
<dbReference type="InterPro" id="IPR043128">
    <property type="entry name" value="Rev_trsase/Diguanyl_cyclase"/>
</dbReference>
<keyword evidence="4" id="KW-0472">Membrane</keyword>
<dbReference type="SMART" id="SM00267">
    <property type="entry name" value="GGDEF"/>
    <property type="match status" value="1"/>
</dbReference>
<dbReference type="EMBL" id="FNAG01000002">
    <property type="protein sequence ID" value="SDD39095.1"/>
    <property type="molecule type" value="Genomic_DNA"/>
</dbReference>
<dbReference type="PANTHER" id="PTHR45138:SF9">
    <property type="entry name" value="DIGUANYLATE CYCLASE DGCM-RELATED"/>
    <property type="match status" value="1"/>
</dbReference>
<dbReference type="PROSITE" id="PS50887">
    <property type="entry name" value="GGDEF"/>
    <property type="match status" value="1"/>
</dbReference>
<dbReference type="InterPro" id="IPR000160">
    <property type="entry name" value="GGDEF_dom"/>
</dbReference>
<dbReference type="EC" id="2.7.7.65" evidence="2"/>
<sequence>MDAYYHLQSLSLAPVVLGLFSLACLTPALLRPASEFGGSQRAWLLGTALVVASDLLFFIGWETQALTAVFTVLAGLGIAEWLHALRLYRGETRRLRWPYVLIGAAGLGLLQVEAHPLGVLMTSSLFAALYLGGAWQALKIPELPHPVGRWLLVAVLSLLAVVALLRLGLLFSSLRSGAPAGFTSTPRAWLFVLSSIGPVLGSFAFVLACGERLGHRLLTSSLSDGLTGVPNRRAFVDAVHRALAGARRHHTPLALLMLDIDHFKRINDAAGHAAGDRVLVEVCRRLHAALRPEDSLARLGGEEFGVLLPGCEGEAAREVAERIRRRIAEAPVLIEGEHYPISVSIGVVSSLAGEGTPELLMEAADRFLSAAKAQGRDRVVDTLADDTVASPFPAAADLATG</sequence>
<feature type="transmembrane region" description="Helical" evidence="4">
    <location>
        <begin position="42"/>
        <end position="59"/>
    </location>
</feature>
<feature type="transmembrane region" description="Helical" evidence="4">
    <location>
        <begin position="95"/>
        <end position="112"/>
    </location>
</feature>
<feature type="domain" description="GGDEF" evidence="5">
    <location>
        <begin position="251"/>
        <end position="384"/>
    </location>
</feature>
<feature type="transmembrane region" description="Helical" evidence="4">
    <location>
        <begin position="65"/>
        <end position="83"/>
    </location>
</feature>
<name>A0A1G6UEU2_9GAMM</name>
<dbReference type="STRING" id="265719.SAMN04488509_102275"/>
<keyword evidence="4" id="KW-1133">Transmembrane helix</keyword>
<feature type="transmembrane region" description="Helical" evidence="4">
    <location>
        <begin position="118"/>
        <end position="138"/>
    </location>
</feature>
<dbReference type="Proteomes" id="UP000199603">
    <property type="component" value="Unassembled WGS sequence"/>
</dbReference>
<proteinExistence type="predicted"/>
<dbReference type="FunFam" id="3.30.70.270:FF:000001">
    <property type="entry name" value="Diguanylate cyclase domain protein"/>
    <property type="match status" value="1"/>
</dbReference>
<gene>
    <name evidence="6" type="ORF">SAMN04488509_102275</name>
</gene>
<dbReference type="AlphaFoldDB" id="A0A1G6UEU2"/>
<evidence type="ECO:0000256" key="1">
    <source>
        <dbReference type="ARBA" id="ARBA00001946"/>
    </source>
</evidence>
<keyword evidence="7" id="KW-1185">Reference proteome</keyword>
<evidence type="ECO:0000259" key="5">
    <source>
        <dbReference type="PROSITE" id="PS50887"/>
    </source>
</evidence>